<reference evidence="2" key="2">
    <citation type="submission" date="2020-09" db="EMBL/GenBank/DDBJ databases">
        <authorList>
            <person name="Sun Q."/>
            <person name="Kim S."/>
        </authorList>
    </citation>
    <scope>NUCLEOTIDE SEQUENCE</scope>
    <source>
        <strain evidence="2">KCTC 12870</strain>
    </source>
</reference>
<dbReference type="Proteomes" id="UP000642829">
    <property type="component" value="Unassembled WGS sequence"/>
</dbReference>
<dbReference type="AlphaFoldDB" id="A0A8J3DAR1"/>
<comment type="caution">
    <text evidence="2">The sequence shown here is derived from an EMBL/GenBank/DDBJ whole genome shotgun (WGS) entry which is preliminary data.</text>
</comment>
<dbReference type="RefSeq" id="WP_189513011.1">
    <property type="nucleotide sequence ID" value="NZ_BMXG01000006.1"/>
</dbReference>
<gene>
    <name evidence="2" type="ORF">GCM10007047_12350</name>
</gene>
<keyword evidence="3" id="KW-1185">Reference proteome</keyword>
<sequence length="225" mass="25257">MKAKSPLWSWLLIALLSPSLHANDAANELDTIDLSKVPVVSSDQVTIQDLAAISKFESGEIVNADDGRYTPEQVNKFLDQFVGVWEGHYAISTMDGKELRTMDTRVTYSWETVGETQVLKNQSVYATGDQLSYSTSLSYYWLGRLVTEVEQENIKRIYLGRIAPTGDSVSWNVANAEEALRSSTRETFQSENGSSTIFIRGYEELRQGIRVVYLNLQGRLTRAAE</sequence>
<evidence type="ECO:0000313" key="2">
    <source>
        <dbReference type="EMBL" id="GHB97945.1"/>
    </source>
</evidence>
<name>A0A8J3DAR1_9BACT</name>
<proteinExistence type="predicted"/>
<organism evidence="2 3">
    <name type="scientific">Cerasicoccus arenae</name>
    <dbReference type="NCBI Taxonomy" id="424488"/>
    <lineage>
        <taxon>Bacteria</taxon>
        <taxon>Pseudomonadati</taxon>
        <taxon>Verrucomicrobiota</taxon>
        <taxon>Opitutia</taxon>
        <taxon>Puniceicoccales</taxon>
        <taxon>Cerasicoccaceae</taxon>
        <taxon>Cerasicoccus</taxon>
    </lineage>
</organism>
<keyword evidence="1" id="KW-0732">Signal</keyword>
<evidence type="ECO:0000313" key="3">
    <source>
        <dbReference type="Proteomes" id="UP000642829"/>
    </source>
</evidence>
<protein>
    <submittedName>
        <fullName evidence="2">Uncharacterized protein</fullName>
    </submittedName>
</protein>
<evidence type="ECO:0000256" key="1">
    <source>
        <dbReference type="SAM" id="SignalP"/>
    </source>
</evidence>
<accession>A0A8J3DAR1</accession>
<dbReference type="EMBL" id="BMXG01000006">
    <property type="protein sequence ID" value="GHB97945.1"/>
    <property type="molecule type" value="Genomic_DNA"/>
</dbReference>
<reference evidence="2" key="1">
    <citation type="journal article" date="2014" name="Int. J. Syst. Evol. Microbiol.">
        <title>Complete genome sequence of Corynebacterium casei LMG S-19264T (=DSM 44701T), isolated from a smear-ripened cheese.</title>
        <authorList>
            <consortium name="US DOE Joint Genome Institute (JGI-PGF)"/>
            <person name="Walter F."/>
            <person name="Albersmeier A."/>
            <person name="Kalinowski J."/>
            <person name="Ruckert C."/>
        </authorList>
    </citation>
    <scope>NUCLEOTIDE SEQUENCE</scope>
    <source>
        <strain evidence="2">KCTC 12870</strain>
    </source>
</reference>
<feature type="signal peptide" evidence="1">
    <location>
        <begin position="1"/>
        <end position="22"/>
    </location>
</feature>
<feature type="chain" id="PRO_5035201666" evidence="1">
    <location>
        <begin position="23"/>
        <end position="225"/>
    </location>
</feature>